<name>A0AAV3NN01_LITER</name>
<sequence length="95" mass="11471">MMDRLYVKQLAKPIEEKSIKPNDFVQDWCKFDRRCLRYIMDYIDVGVIHHVENERSAYGCWIKLKGLYERKTVVHKVKLVRQLSKLRYHDGQSIT</sequence>
<evidence type="ECO:0000313" key="1">
    <source>
        <dbReference type="EMBL" id="GAA0140722.1"/>
    </source>
</evidence>
<proteinExistence type="predicted"/>
<organism evidence="1 2">
    <name type="scientific">Lithospermum erythrorhizon</name>
    <name type="common">Purple gromwell</name>
    <name type="synonym">Lithospermum officinale var. erythrorhizon</name>
    <dbReference type="NCBI Taxonomy" id="34254"/>
    <lineage>
        <taxon>Eukaryota</taxon>
        <taxon>Viridiplantae</taxon>
        <taxon>Streptophyta</taxon>
        <taxon>Embryophyta</taxon>
        <taxon>Tracheophyta</taxon>
        <taxon>Spermatophyta</taxon>
        <taxon>Magnoliopsida</taxon>
        <taxon>eudicotyledons</taxon>
        <taxon>Gunneridae</taxon>
        <taxon>Pentapetalae</taxon>
        <taxon>asterids</taxon>
        <taxon>lamiids</taxon>
        <taxon>Boraginales</taxon>
        <taxon>Boraginaceae</taxon>
        <taxon>Boraginoideae</taxon>
        <taxon>Lithospermeae</taxon>
        <taxon>Lithospermum</taxon>
    </lineage>
</organism>
<reference evidence="1 2" key="1">
    <citation type="submission" date="2024-01" db="EMBL/GenBank/DDBJ databases">
        <title>The complete chloroplast genome sequence of Lithospermum erythrorhizon: insights into the phylogenetic relationship among Boraginaceae species and the maternal lineages of purple gromwells.</title>
        <authorList>
            <person name="Okada T."/>
            <person name="Watanabe K."/>
        </authorList>
    </citation>
    <scope>NUCLEOTIDE SEQUENCE [LARGE SCALE GENOMIC DNA]</scope>
</reference>
<gene>
    <name evidence="1" type="ORF">LIER_02020</name>
</gene>
<accession>A0AAV3NN01</accession>
<dbReference type="EMBL" id="BAABME010000210">
    <property type="protein sequence ID" value="GAA0140722.1"/>
    <property type="molecule type" value="Genomic_DNA"/>
</dbReference>
<dbReference type="Proteomes" id="UP001454036">
    <property type="component" value="Unassembled WGS sequence"/>
</dbReference>
<evidence type="ECO:0000313" key="2">
    <source>
        <dbReference type="Proteomes" id="UP001454036"/>
    </source>
</evidence>
<keyword evidence="2" id="KW-1185">Reference proteome</keyword>
<dbReference type="Pfam" id="PF14223">
    <property type="entry name" value="Retrotran_gag_2"/>
    <property type="match status" value="1"/>
</dbReference>
<comment type="caution">
    <text evidence="1">The sequence shown here is derived from an EMBL/GenBank/DDBJ whole genome shotgun (WGS) entry which is preliminary data.</text>
</comment>
<protein>
    <submittedName>
        <fullName evidence="1">Uncharacterized protein</fullName>
    </submittedName>
</protein>
<dbReference type="AlphaFoldDB" id="A0AAV3NN01"/>